<dbReference type="GO" id="GO:0030215">
    <property type="term" value="F:semaphorin receptor binding"/>
    <property type="evidence" value="ECO:0007669"/>
    <property type="project" value="InterPro"/>
</dbReference>
<dbReference type="PANTHER" id="PTHR11036:SF127">
    <property type="entry name" value="SEMAPHORIN-1A"/>
    <property type="match status" value="1"/>
</dbReference>
<comment type="caution">
    <text evidence="3">The sequence shown here is derived from an EMBL/GenBank/DDBJ whole genome shotgun (WGS) entry which is preliminary data.</text>
</comment>
<dbReference type="AlphaFoldDB" id="A0A0B2VDI3"/>
<sequence>KEECANAITAIVDYTPNCILICGTNALSPSCTFRQRANVKRICSADVSGVGLASPRASCPSLHVAYGTTVFVAASVDVHCKRSSLLRAIPESEKIWTPVNDDRWFREAHFITLFVSQHFIYLLTNELDHLGLKRSYLVRVCAKDGGSKRLRRKWFTTFAKQPLECNVKDGAQMYLLSAAIHYSDYLVATFWNGHETLPVSAICIFRMEQLNRVFQMAPVVSPREFTRRQPSTETDQCAYMSNGTVNSYGVPTVTSVKAIPTFIEPIGKLAKIIAMDVDVTEENAEDIQVVAVASNGFVFHYSLNAIKFVATHSFRMRFSSTVRQKTGQSGNLAGNYLTMVCVPVGQGNVTLLKMMMIGQQI</sequence>
<accession>A0A0B2VDI3</accession>
<dbReference type="PROSITE" id="PS51004">
    <property type="entry name" value="SEMA"/>
    <property type="match status" value="1"/>
</dbReference>
<evidence type="ECO:0000313" key="3">
    <source>
        <dbReference type="EMBL" id="KHN81581.1"/>
    </source>
</evidence>
<protein>
    <submittedName>
        <fullName evidence="3">Semaphorin-6D</fullName>
    </submittedName>
</protein>
<keyword evidence="4" id="KW-1185">Reference proteome</keyword>
<dbReference type="PANTHER" id="PTHR11036">
    <property type="entry name" value="SEMAPHORIN"/>
    <property type="match status" value="1"/>
</dbReference>
<dbReference type="GO" id="GO:0005886">
    <property type="term" value="C:plasma membrane"/>
    <property type="evidence" value="ECO:0007669"/>
    <property type="project" value="TreeGrafter"/>
</dbReference>
<dbReference type="InterPro" id="IPR015943">
    <property type="entry name" value="WD40/YVTN_repeat-like_dom_sf"/>
</dbReference>
<dbReference type="InterPro" id="IPR001627">
    <property type="entry name" value="Semap_dom"/>
</dbReference>
<feature type="non-terminal residue" evidence="3">
    <location>
        <position position="1"/>
    </location>
</feature>
<comment type="caution">
    <text evidence="1">Lacks conserved residue(s) required for the propagation of feature annotation.</text>
</comment>
<dbReference type="OMA" id="ICIFRME"/>
<dbReference type="GO" id="GO:0045499">
    <property type="term" value="F:chemorepellent activity"/>
    <property type="evidence" value="ECO:0007669"/>
    <property type="project" value="TreeGrafter"/>
</dbReference>
<dbReference type="InterPro" id="IPR027231">
    <property type="entry name" value="Semaphorin"/>
</dbReference>
<dbReference type="GO" id="GO:0030335">
    <property type="term" value="P:positive regulation of cell migration"/>
    <property type="evidence" value="ECO:0007669"/>
    <property type="project" value="TreeGrafter"/>
</dbReference>
<proteinExistence type="predicted"/>
<evidence type="ECO:0000256" key="1">
    <source>
        <dbReference type="PROSITE-ProRule" id="PRU00352"/>
    </source>
</evidence>
<dbReference type="Gene3D" id="2.130.10.10">
    <property type="entry name" value="YVTN repeat-like/Quinoprotein amine dehydrogenase"/>
    <property type="match status" value="1"/>
</dbReference>
<feature type="domain" description="Sema" evidence="2">
    <location>
        <begin position="1"/>
        <end position="361"/>
    </location>
</feature>
<dbReference type="OrthoDB" id="5832974at2759"/>
<evidence type="ECO:0000259" key="2">
    <source>
        <dbReference type="PROSITE" id="PS51004"/>
    </source>
</evidence>
<organism evidence="3 4">
    <name type="scientific">Toxocara canis</name>
    <name type="common">Canine roundworm</name>
    <dbReference type="NCBI Taxonomy" id="6265"/>
    <lineage>
        <taxon>Eukaryota</taxon>
        <taxon>Metazoa</taxon>
        <taxon>Ecdysozoa</taxon>
        <taxon>Nematoda</taxon>
        <taxon>Chromadorea</taxon>
        <taxon>Rhabditida</taxon>
        <taxon>Spirurina</taxon>
        <taxon>Ascaridomorpha</taxon>
        <taxon>Ascaridoidea</taxon>
        <taxon>Toxocaridae</taxon>
        <taxon>Toxocara</taxon>
    </lineage>
</organism>
<gene>
    <name evidence="3" type="primary">SEMA6D</name>
    <name evidence="3" type="ORF">Tcan_06801</name>
</gene>
<evidence type="ECO:0000313" key="4">
    <source>
        <dbReference type="Proteomes" id="UP000031036"/>
    </source>
</evidence>
<dbReference type="STRING" id="6265.A0A0B2VDI3"/>
<reference evidence="3 4" key="1">
    <citation type="submission" date="2014-11" db="EMBL/GenBank/DDBJ databases">
        <title>Genetic blueprint of the zoonotic pathogen Toxocara canis.</title>
        <authorList>
            <person name="Zhu X.-Q."/>
            <person name="Korhonen P.K."/>
            <person name="Cai H."/>
            <person name="Young N.D."/>
            <person name="Nejsum P."/>
            <person name="von Samson-Himmelstjerna G."/>
            <person name="Boag P.R."/>
            <person name="Tan P."/>
            <person name="Li Q."/>
            <person name="Min J."/>
            <person name="Yang Y."/>
            <person name="Wang X."/>
            <person name="Fang X."/>
            <person name="Hall R.S."/>
            <person name="Hofmann A."/>
            <person name="Sternberg P.W."/>
            <person name="Jex A.R."/>
            <person name="Gasser R.B."/>
        </authorList>
    </citation>
    <scope>NUCLEOTIDE SEQUENCE [LARGE SCALE GENOMIC DNA]</scope>
    <source>
        <strain evidence="3">PN_DK_2014</strain>
    </source>
</reference>
<dbReference type="EMBL" id="JPKZ01001482">
    <property type="protein sequence ID" value="KHN81581.1"/>
    <property type="molecule type" value="Genomic_DNA"/>
</dbReference>
<dbReference type="SUPFAM" id="SSF101912">
    <property type="entry name" value="Sema domain"/>
    <property type="match status" value="1"/>
</dbReference>
<name>A0A0B2VDI3_TOXCA</name>
<dbReference type="SMART" id="SM00630">
    <property type="entry name" value="Sema"/>
    <property type="match status" value="1"/>
</dbReference>
<dbReference type="InterPro" id="IPR036352">
    <property type="entry name" value="Semap_dom_sf"/>
</dbReference>
<dbReference type="Proteomes" id="UP000031036">
    <property type="component" value="Unassembled WGS sequence"/>
</dbReference>